<evidence type="ECO:0000256" key="6">
    <source>
        <dbReference type="SAM" id="MobiDB-lite"/>
    </source>
</evidence>
<feature type="binding site" evidence="5">
    <location>
        <position position="45"/>
    </location>
    <ligand>
        <name>ATP</name>
        <dbReference type="ChEBI" id="CHEBI:30616"/>
    </ligand>
</feature>
<gene>
    <name evidence="9" type="ORF">H4W31_001431</name>
</gene>
<dbReference type="GO" id="GO:0004674">
    <property type="term" value="F:protein serine/threonine kinase activity"/>
    <property type="evidence" value="ECO:0007669"/>
    <property type="project" value="TreeGrafter"/>
</dbReference>
<keyword evidence="7" id="KW-0812">Transmembrane</keyword>
<dbReference type="PROSITE" id="PS00107">
    <property type="entry name" value="PROTEIN_KINASE_ATP"/>
    <property type="match status" value="1"/>
</dbReference>
<evidence type="ECO:0000313" key="10">
    <source>
        <dbReference type="Proteomes" id="UP000649753"/>
    </source>
</evidence>
<dbReference type="PANTHER" id="PTHR43289">
    <property type="entry name" value="MITOGEN-ACTIVATED PROTEIN KINASE KINASE KINASE 20-RELATED"/>
    <property type="match status" value="1"/>
</dbReference>
<organism evidence="9 10">
    <name type="scientific">Plantactinospora soyae</name>
    <dbReference type="NCBI Taxonomy" id="1544732"/>
    <lineage>
        <taxon>Bacteria</taxon>
        <taxon>Bacillati</taxon>
        <taxon>Actinomycetota</taxon>
        <taxon>Actinomycetes</taxon>
        <taxon>Micromonosporales</taxon>
        <taxon>Micromonosporaceae</taxon>
        <taxon>Plantactinospora</taxon>
    </lineage>
</organism>
<evidence type="ECO:0000256" key="3">
    <source>
        <dbReference type="ARBA" id="ARBA00022777"/>
    </source>
</evidence>
<dbReference type="Pfam" id="PF00069">
    <property type="entry name" value="Pkinase"/>
    <property type="match status" value="1"/>
</dbReference>
<evidence type="ECO:0000259" key="8">
    <source>
        <dbReference type="PROSITE" id="PS50011"/>
    </source>
</evidence>
<evidence type="ECO:0000256" key="1">
    <source>
        <dbReference type="ARBA" id="ARBA00022679"/>
    </source>
</evidence>
<dbReference type="RefSeq" id="WP_225945422.1">
    <property type="nucleotide sequence ID" value="NZ_JADBEB010000001.1"/>
</dbReference>
<dbReference type="EMBL" id="JADBEB010000001">
    <property type="protein sequence ID" value="MBE1485793.1"/>
    <property type="molecule type" value="Genomic_DNA"/>
</dbReference>
<reference evidence="9" key="1">
    <citation type="submission" date="2020-10" db="EMBL/GenBank/DDBJ databases">
        <title>Sequencing the genomes of 1000 actinobacteria strains.</title>
        <authorList>
            <person name="Klenk H.-P."/>
        </authorList>
    </citation>
    <scope>NUCLEOTIDE SEQUENCE</scope>
    <source>
        <strain evidence="9">DSM 46832</strain>
    </source>
</reference>
<dbReference type="CDD" id="cd14014">
    <property type="entry name" value="STKc_PknB_like"/>
    <property type="match status" value="1"/>
</dbReference>
<dbReference type="PANTHER" id="PTHR43289:SF34">
    <property type="entry name" value="SERINE_THREONINE-PROTEIN KINASE YBDM-RELATED"/>
    <property type="match status" value="1"/>
</dbReference>
<keyword evidence="7" id="KW-1133">Transmembrane helix</keyword>
<evidence type="ECO:0000256" key="5">
    <source>
        <dbReference type="PROSITE-ProRule" id="PRU10141"/>
    </source>
</evidence>
<comment type="caution">
    <text evidence="9">The sequence shown here is derived from an EMBL/GenBank/DDBJ whole genome shotgun (WGS) entry which is preliminary data.</text>
</comment>
<dbReference type="GO" id="GO:0005524">
    <property type="term" value="F:ATP binding"/>
    <property type="evidence" value="ECO:0007669"/>
    <property type="project" value="UniProtKB-UniRule"/>
</dbReference>
<keyword evidence="3" id="KW-0418">Kinase</keyword>
<dbReference type="SUPFAM" id="SSF56112">
    <property type="entry name" value="Protein kinase-like (PK-like)"/>
    <property type="match status" value="1"/>
</dbReference>
<keyword evidence="7" id="KW-0472">Membrane</keyword>
<dbReference type="Gene3D" id="3.30.200.20">
    <property type="entry name" value="Phosphorylase Kinase, domain 1"/>
    <property type="match status" value="1"/>
</dbReference>
<keyword evidence="10" id="KW-1185">Reference proteome</keyword>
<feature type="compositionally biased region" description="Low complexity" evidence="6">
    <location>
        <begin position="351"/>
        <end position="376"/>
    </location>
</feature>
<feature type="transmembrane region" description="Helical" evidence="7">
    <location>
        <begin position="319"/>
        <end position="340"/>
    </location>
</feature>
<evidence type="ECO:0000313" key="9">
    <source>
        <dbReference type="EMBL" id="MBE1485793.1"/>
    </source>
</evidence>
<dbReference type="AlphaFoldDB" id="A0A927M094"/>
<feature type="domain" description="Protein kinase" evidence="8">
    <location>
        <begin position="17"/>
        <end position="270"/>
    </location>
</feature>
<accession>A0A927M094</accession>
<sequence>MSSLSLHAGDPDHLGGYELLARLGSGGMGTVFLGRSPQGRRVAIKVVRTEFTRDREFLGRFRSEVARARQVPPFCTAEVLDADLDHDPPYLVVEYVDGPDLADVVRERGPLSPGALHSAALGIATALAAIHGAGVIHRDLKPGNVLFALGGLKVIDFGIARPLEATSQHTRTDQVVGTVAYMAPERFDEQPGPRMSPAADVFAWGAVVTFAGTGRTPFAADSAAATAMRILTQPPMLDGLPVPLRGIVARTLAKDPAERPTARELLDLLLAADRPDGAAPTQPIPAGAVPAYPVRPATIDRNTPVQDRGTDAGRPRRRLFAGVGIAVGTLAVLLVSGLLGNRLLDNGADRTGAGSTASSAGAPGPSAGSPTGSSKPAPLPVQTGNAAILAGTRRTLIHFVEEDRDLALPLPDRVAVSDGTGADAQFALVPLGVEYMIKSMQPNHGAQTCLGVKYSPSDSASLVGTGCAPTKATLFTLTPTGKKDDKGRPTYTIFNDEHGFVQWDDARSEIYVQFVGDSPPDATFSFVDRGAIEG</sequence>
<dbReference type="InterPro" id="IPR000719">
    <property type="entry name" value="Prot_kinase_dom"/>
</dbReference>
<dbReference type="Proteomes" id="UP000649753">
    <property type="component" value="Unassembled WGS sequence"/>
</dbReference>
<dbReference type="InterPro" id="IPR017441">
    <property type="entry name" value="Protein_kinase_ATP_BS"/>
</dbReference>
<name>A0A927M094_9ACTN</name>
<keyword evidence="2 5" id="KW-0547">Nucleotide-binding</keyword>
<dbReference type="SMART" id="SM00220">
    <property type="entry name" value="S_TKc"/>
    <property type="match status" value="1"/>
</dbReference>
<proteinExistence type="predicted"/>
<dbReference type="Gene3D" id="1.10.510.10">
    <property type="entry name" value="Transferase(Phosphotransferase) domain 1"/>
    <property type="match status" value="1"/>
</dbReference>
<evidence type="ECO:0000256" key="2">
    <source>
        <dbReference type="ARBA" id="ARBA00022741"/>
    </source>
</evidence>
<dbReference type="InterPro" id="IPR008271">
    <property type="entry name" value="Ser/Thr_kinase_AS"/>
</dbReference>
<keyword evidence="4 5" id="KW-0067">ATP-binding</keyword>
<dbReference type="PROSITE" id="PS50011">
    <property type="entry name" value="PROTEIN_KINASE_DOM"/>
    <property type="match status" value="1"/>
</dbReference>
<protein>
    <recommendedName>
        <fullName evidence="8">Protein kinase domain-containing protein</fullName>
    </recommendedName>
</protein>
<dbReference type="InterPro" id="IPR011009">
    <property type="entry name" value="Kinase-like_dom_sf"/>
</dbReference>
<keyword evidence="1" id="KW-0808">Transferase</keyword>
<dbReference type="PROSITE" id="PS00108">
    <property type="entry name" value="PROTEIN_KINASE_ST"/>
    <property type="match status" value="1"/>
</dbReference>
<evidence type="ECO:0000256" key="4">
    <source>
        <dbReference type="ARBA" id="ARBA00022840"/>
    </source>
</evidence>
<evidence type="ECO:0000256" key="7">
    <source>
        <dbReference type="SAM" id="Phobius"/>
    </source>
</evidence>
<feature type="region of interest" description="Disordered" evidence="6">
    <location>
        <begin position="351"/>
        <end position="381"/>
    </location>
</feature>